<reference evidence="2 3" key="1">
    <citation type="submission" date="2024-09" db="EMBL/GenBank/DDBJ databases">
        <authorList>
            <person name="Makale K.P.P."/>
            <person name="Makhzoum A."/>
            <person name="Rantong G."/>
            <person name="Rahube T.O."/>
        </authorList>
    </citation>
    <scope>NUCLEOTIDE SEQUENCE [LARGE SCALE GENOMIC DNA]</scope>
    <source>
        <strain evidence="2 3">KM_D13</strain>
    </source>
</reference>
<dbReference type="PRINTS" id="PR00111">
    <property type="entry name" value="ABHYDROLASE"/>
</dbReference>
<comment type="caution">
    <text evidence="2">The sequence shown here is derived from an EMBL/GenBank/DDBJ whole genome shotgun (WGS) entry which is preliminary data.</text>
</comment>
<dbReference type="RefSeq" id="WP_373948122.1">
    <property type="nucleotide sequence ID" value="NZ_JBHDLN010000001.1"/>
</dbReference>
<proteinExistence type="predicted"/>
<accession>A0ABV4USN6</accession>
<keyword evidence="2" id="KW-0378">Hydrolase</keyword>
<evidence type="ECO:0000313" key="2">
    <source>
        <dbReference type="EMBL" id="MFB0840842.1"/>
    </source>
</evidence>
<name>A0ABV4USN6_9BACL</name>
<dbReference type="PANTHER" id="PTHR43433:SF5">
    <property type="entry name" value="AB HYDROLASE-1 DOMAIN-CONTAINING PROTEIN"/>
    <property type="match status" value="1"/>
</dbReference>
<dbReference type="GO" id="GO:0016787">
    <property type="term" value="F:hydrolase activity"/>
    <property type="evidence" value="ECO:0007669"/>
    <property type="project" value="UniProtKB-KW"/>
</dbReference>
<feature type="domain" description="AB hydrolase-1" evidence="1">
    <location>
        <begin position="24"/>
        <end position="261"/>
    </location>
</feature>
<dbReference type="EMBL" id="JBHDLN010000001">
    <property type="protein sequence ID" value="MFB0840842.1"/>
    <property type="molecule type" value="Genomic_DNA"/>
</dbReference>
<evidence type="ECO:0000259" key="1">
    <source>
        <dbReference type="Pfam" id="PF00561"/>
    </source>
</evidence>
<dbReference type="InterPro" id="IPR029058">
    <property type="entry name" value="AB_hydrolase_fold"/>
</dbReference>
<evidence type="ECO:0000313" key="3">
    <source>
        <dbReference type="Proteomes" id="UP001575622"/>
    </source>
</evidence>
<organism evidence="2 3">
    <name type="scientific">Paenibacillus oleatilyticus</name>
    <dbReference type="NCBI Taxonomy" id="2594886"/>
    <lineage>
        <taxon>Bacteria</taxon>
        <taxon>Bacillati</taxon>
        <taxon>Bacillota</taxon>
        <taxon>Bacilli</taxon>
        <taxon>Bacillales</taxon>
        <taxon>Paenibacillaceae</taxon>
        <taxon>Paenibacillus</taxon>
    </lineage>
</organism>
<dbReference type="PANTHER" id="PTHR43433">
    <property type="entry name" value="HYDROLASE, ALPHA/BETA FOLD FAMILY PROTEIN"/>
    <property type="match status" value="1"/>
</dbReference>
<dbReference type="Gene3D" id="3.40.50.1820">
    <property type="entry name" value="alpha/beta hydrolase"/>
    <property type="match status" value="1"/>
</dbReference>
<dbReference type="InterPro" id="IPR050471">
    <property type="entry name" value="AB_hydrolase"/>
</dbReference>
<dbReference type="Proteomes" id="UP001575622">
    <property type="component" value="Unassembled WGS sequence"/>
</dbReference>
<protein>
    <submittedName>
        <fullName evidence="2">Alpha/beta fold hydrolase</fullName>
    </submittedName>
</protein>
<dbReference type="InterPro" id="IPR000073">
    <property type="entry name" value="AB_hydrolase_1"/>
</dbReference>
<gene>
    <name evidence="2" type="ORF">ACEU3E_01525</name>
</gene>
<sequence length="280" mass="30818">MSEQILRVDGIELCTESFGNPDDPAVLLIMGATASMIWWEDEFCQRLADRGRYVIRYDNRDVGRSTTYEPGQPGYTLEDMADDAIRVLDGYGISQAHFVGMSLGGLLTMLAAVRHPQKVLTATLVMTSAFAPGLPPMEEKVEAFFAAAANVDLTNEQAAVDQTVEKWKILKGSKHPCDEERIRRLATQEVRRASRLSSMYNHGLLTGGESDIARVHEIEAPALVIHGTEDPILPYEHGAALAKQIPGAVLLTLEGTGHELHRDDWERMIDAIINHTAGAQ</sequence>
<keyword evidence="3" id="KW-1185">Reference proteome</keyword>
<dbReference type="Pfam" id="PF00561">
    <property type="entry name" value="Abhydrolase_1"/>
    <property type="match status" value="1"/>
</dbReference>
<dbReference type="SUPFAM" id="SSF53474">
    <property type="entry name" value="alpha/beta-Hydrolases"/>
    <property type="match status" value="1"/>
</dbReference>